<protein>
    <recommendedName>
        <fullName evidence="7">Transposase, Ptta/En/Spm, plant</fullName>
    </recommendedName>
</protein>
<evidence type="ECO:0000256" key="1">
    <source>
        <dbReference type="SAM" id="Coils"/>
    </source>
</evidence>
<accession>A0ABM3QJX9</accession>
<dbReference type="RefSeq" id="XP_056692473.1">
    <property type="nucleotide sequence ID" value="XM_056836495.1"/>
</dbReference>
<dbReference type="Proteomes" id="UP000813463">
    <property type="component" value="Chromosome 4"/>
</dbReference>
<evidence type="ECO:0008006" key="7">
    <source>
        <dbReference type="Google" id="ProtNLM"/>
    </source>
</evidence>
<organism evidence="3 4">
    <name type="scientific">Spinacia oleracea</name>
    <name type="common">Spinach</name>
    <dbReference type="NCBI Taxonomy" id="3562"/>
    <lineage>
        <taxon>Eukaryota</taxon>
        <taxon>Viridiplantae</taxon>
        <taxon>Streptophyta</taxon>
        <taxon>Embryophyta</taxon>
        <taxon>Tracheophyta</taxon>
        <taxon>Spermatophyta</taxon>
        <taxon>Magnoliopsida</taxon>
        <taxon>eudicotyledons</taxon>
        <taxon>Gunneridae</taxon>
        <taxon>Pentapetalae</taxon>
        <taxon>Caryophyllales</taxon>
        <taxon>Chenopodiaceae</taxon>
        <taxon>Chenopodioideae</taxon>
        <taxon>Anserineae</taxon>
        <taxon>Spinacia</taxon>
    </lineage>
</organism>
<feature type="compositionally biased region" description="Low complexity" evidence="2">
    <location>
        <begin position="241"/>
        <end position="257"/>
    </location>
</feature>
<gene>
    <name evidence="4" type="primary">LOC130460025</name>
    <name evidence="5" type="synonym">LOC110795962</name>
    <name evidence="6" type="synonym">LOC130467753</name>
</gene>
<name>A0ABM3QJX9_SPIOL</name>
<keyword evidence="3" id="KW-1185">Reference proteome</keyword>
<dbReference type="Proteomes" id="UP000813463">
    <property type="component" value="Chromosome 6"/>
</dbReference>
<proteinExistence type="predicted"/>
<evidence type="ECO:0000313" key="4">
    <source>
        <dbReference type="RefSeq" id="XP_056683656.1"/>
    </source>
</evidence>
<dbReference type="GeneID" id="130460025"/>
<dbReference type="Proteomes" id="UP000813463">
    <property type="component" value="Chromosome 2"/>
</dbReference>
<dbReference type="RefSeq" id="XP_056683656.1">
    <property type="nucleotide sequence ID" value="XM_056827678.1"/>
</dbReference>
<reference evidence="3" key="1">
    <citation type="journal article" date="2021" name="Nat. Commun.">
        <title>Genomic analyses provide insights into spinach domestication and the genetic basis of agronomic traits.</title>
        <authorList>
            <person name="Cai X."/>
            <person name="Sun X."/>
            <person name="Xu C."/>
            <person name="Sun H."/>
            <person name="Wang X."/>
            <person name="Ge C."/>
            <person name="Zhang Z."/>
            <person name="Wang Q."/>
            <person name="Fei Z."/>
            <person name="Jiao C."/>
            <person name="Wang Q."/>
        </authorList>
    </citation>
    <scope>NUCLEOTIDE SEQUENCE [LARGE SCALE GENOMIC DNA]</scope>
    <source>
        <strain evidence="3">cv. Varoflay</strain>
    </source>
</reference>
<feature type="coiled-coil region" evidence="1">
    <location>
        <begin position="339"/>
        <end position="391"/>
    </location>
</feature>
<evidence type="ECO:0000313" key="5">
    <source>
        <dbReference type="RefSeq" id="XP_056689764.1"/>
    </source>
</evidence>
<dbReference type="PANTHER" id="PTHR33499:SF43">
    <property type="entry name" value="TRANSPOSASE, PTTA_EN_SPM, PLANT"/>
    <property type="match status" value="1"/>
</dbReference>
<evidence type="ECO:0000313" key="3">
    <source>
        <dbReference type="Proteomes" id="UP000813463"/>
    </source>
</evidence>
<feature type="region of interest" description="Disordered" evidence="2">
    <location>
        <begin position="1"/>
        <end position="51"/>
    </location>
</feature>
<keyword evidence="1" id="KW-0175">Coiled coil</keyword>
<reference evidence="4 5" key="2">
    <citation type="submission" date="2025-05" db="UniProtKB">
        <authorList>
            <consortium name="RefSeq"/>
        </authorList>
    </citation>
    <scope>IDENTIFICATION</scope>
    <source>
        <tissue evidence="4 5">Leaf</tissue>
    </source>
</reference>
<feature type="region of interest" description="Disordered" evidence="2">
    <location>
        <begin position="229"/>
        <end position="259"/>
    </location>
</feature>
<sequence>MSSDFVGERTMNPETQSSLSQLESNNSNHLVESTTQQPKKKRQGPFRGPSRALKYKKLRSVQPGKVKVRIPAALGAIVGDRANQFVAECADWVKEICPLNVTSWNDMPEEATDRLYSRIKAKYDFSEADGTHIDKALRIQCSTLYRHRRERLKAAYFSKSRNLKEVERACPATIDLAQWRWLIYSYWNLPKQRERSEKNRANALSKKIRSACGAKSIARTIYELELEAEAGSNEREEENEATNASSSNATTSTTQANGDPMYLKLWEKTKRHKNGKFDDEAEIKYNEFKKLHEKEVGETGADNVSVDVAYEKVLGYRSGYARGLGKGHPVLSKDEKKGRAELEVTVVQLQNENNTMRAEFEHHKAETLRKENEAKKKQEELEQKLKLIMEKIGLESLT</sequence>
<dbReference type="PANTHER" id="PTHR33499">
    <property type="entry name" value="OS12G0282400 PROTEIN-RELATED"/>
    <property type="match status" value="1"/>
</dbReference>
<evidence type="ECO:0000313" key="6">
    <source>
        <dbReference type="RefSeq" id="XP_056692473.1"/>
    </source>
</evidence>
<feature type="compositionally biased region" description="Low complexity" evidence="2">
    <location>
        <begin position="16"/>
        <end position="28"/>
    </location>
</feature>
<dbReference type="RefSeq" id="XP_056689764.1">
    <property type="nucleotide sequence ID" value="XM_056833786.1"/>
</dbReference>
<evidence type="ECO:0000256" key="2">
    <source>
        <dbReference type="SAM" id="MobiDB-lite"/>
    </source>
</evidence>